<dbReference type="PANTHER" id="PTHR12951">
    <property type="entry name" value="RETINAL PROTEIN 4"/>
    <property type="match status" value="1"/>
</dbReference>
<name>A0ABN7P218_TIMPD</name>
<gene>
    <name evidence="7" type="ORF">TPAB3V08_LOCUS6906</name>
</gene>
<feature type="compositionally biased region" description="Polar residues" evidence="5">
    <location>
        <begin position="1"/>
        <end position="19"/>
    </location>
</feature>
<comment type="caution">
    <text evidence="7">The sequence shown here is derived from an EMBL/GenBank/DDBJ whole genome shotgun (WGS) entry which is preliminary data.</text>
</comment>
<dbReference type="InterPro" id="IPR008015">
    <property type="entry name" value="PDED_dom"/>
</dbReference>
<keyword evidence="4" id="KW-0446">Lipid-binding</keyword>
<feature type="domain" description="GMP phosphodiesterase delta subunit" evidence="6">
    <location>
        <begin position="69"/>
        <end position="98"/>
    </location>
</feature>
<evidence type="ECO:0000259" key="6">
    <source>
        <dbReference type="Pfam" id="PF05351"/>
    </source>
</evidence>
<sequence>MSLVSSGPHKNSGNITNAGLRQGKARKETLLIDSVTHITEEALVKKGFVSPDDVLRLPRITENYLCSPEANIYDIDFTRFKIRDLESGTILFEIAKPPPS</sequence>
<dbReference type="Proteomes" id="UP001153148">
    <property type="component" value="Unassembled WGS sequence"/>
</dbReference>
<dbReference type="InterPro" id="IPR051519">
    <property type="entry name" value="PDE6D_unc-119_myristoyl-bd"/>
</dbReference>
<dbReference type="PANTHER" id="PTHR12951:SF1">
    <property type="entry name" value="PROTEIN UNC-119 HOMOLOG"/>
    <property type="match status" value="1"/>
</dbReference>
<dbReference type="InterPro" id="IPR037036">
    <property type="entry name" value="PDED_dom_sf"/>
</dbReference>
<keyword evidence="3" id="KW-0653">Protein transport</keyword>
<evidence type="ECO:0000313" key="8">
    <source>
        <dbReference type="Proteomes" id="UP001153148"/>
    </source>
</evidence>
<feature type="non-terminal residue" evidence="7">
    <location>
        <position position="100"/>
    </location>
</feature>
<comment type="similarity">
    <text evidence="1">Belongs to the PDE6D/unc-119 family.</text>
</comment>
<reference evidence="7" key="1">
    <citation type="submission" date="2021-03" db="EMBL/GenBank/DDBJ databases">
        <authorList>
            <person name="Tran Van P."/>
        </authorList>
    </citation>
    <scope>NUCLEOTIDE SEQUENCE</scope>
</reference>
<dbReference type="SUPFAM" id="SSF81296">
    <property type="entry name" value="E set domains"/>
    <property type="match status" value="1"/>
</dbReference>
<protein>
    <recommendedName>
        <fullName evidence="6">GMP phosphodiesterase delta subunit domain-containing protein</fullName>
    </recommendedName>
</protein>
<evidence type="ECO:0000256" key="1">
    <source>
        <dbReference type="ARBA" id="ARBA00008102"/>
    </source>
</evidence>
<proteinExistence type="inferred from homology"/>
<keyword evidence="8" id="KW-1185">Reference proteome</keyword>
<keyword evidence="2" id="KW-0813">Transport</keyword>
<evidence type="ECO:0000256" key="5">
    <source>
        <dbReference type="SAM" id="MobiDB-lite"/>
    </source>
</evidence>
<evidence type="ECO:0000256" key="3">
    <source>
        <dbReference type="ARBA" id="ARBA00022927"/>
    </source>
</evidence>
<dbReference type="Pfam" id="PF05351">
    <property type="entry name" value="GMP_PDE_delta"/>
    <property type="match status" value="1"/>
</dbReference>
<evidence type="ECO:0000313" key="7">
    <source>
        <dbReference type="EMBL" id="CAG2059948.1"/>
    </source>
</evidence>
<dbReference type="Gene3D" id="2.70.50.40">
    <property type="entry name" value="GMP phosphodiesterase, delta subunit"/>
    <property type="match status" value="1"/>
</dbReference>
<dbReference type="InterPro" id="IPR014756">
    <property type="entry name" value="Ig_E-set"/>
</dbReference>
<evidence type="ECO:0000256" key="2">
    <source>
        <dbReference type="ARBA" id="ARBA00022448"/>
    </source>
</evidence>
<organism evidence="7 8">
    <name type="scientific">Timema podura</name>
    <name type="common">Walking stick</name>
    <dbReference type="NCBI Taxonomy" id="61482"/>
    <lineage>
        <taxon>Eukaryota</taxon>
        <taxon>Metazoa</taxon>
        <taxon>Ecdysozoa</taxon>
        <taxon>Arthropoda</taxon>
        <taxon>Hexapoda</taxon>
        <taxon>Insecta</taxon>
        <taxon>Pterygota</taxon>
        <taxon>Neoptera</taxon>
        <taxon>Polyneoptera</taxon>
        <taxon>Phasmatodea</taxon>
        <taxon>Timematodea</taxon>
        <taxon>Timematoidea</taxon>
        <taxon>Timematidae</taxon>
        <taxon>Timema</taxon>
    </lineage>
</organism>
<evidence type="ECO:0000256" key="4">
    <source>
        <dbReference type="ARBA" id="ARBA00023121"/>
    </source>
</evidence>
<dbReference type="EMBL" id="CAJPIN010011004">
    <property type="protein sequence ID" value="CAG2059948.1"/>
    <property type="molecule type" value="Genomic_DNA"/>
</dbReference>
<accession>A0ABN7P218</accession>
<feature type="region of interest" description="Disordered" evidence="5">
    <location>
        <begin position="1"/>
        <end position="21"/>
    </location>
</feature>